<keyword evidence="8" id="KW-1185">Reference proteome</keyword>
<evidence type="ECO:0000259" key="6">
    <source>
        <dbReference type="PROSITE" id="PS51501"/>
    </source>
</evidence>
<evidence type="ECO:0000256" key="1">
    <source>
        <dbReference type="ARBA" id="ARBA00022723"/>
    </source>
</evidence>
<proteinExistence type="predicted"/>
<dbReference type="GO" id="GO:0006457">
    <property type="term" value="P:protein folding"/>
    <property type="evidence" value="ECO:0007669"/>
    <property type="project" value="TreeGrafter"/>
</dbReference>
<dbReference type="OrthoDB" id="512667at2759"/>
<dbReference type="STRING" id="33097.A0A150GYK0"/>
<keyword evidence="1" id="KW-0479">Metal-binding</keyword>
<dbReference type="GO" id="GO:0005739">
    <property type="term" value="C:mitochondrion"/>
    <property type="evidence" value="ECO:0007669"/>
    <property type="project" value="TreeGrafter"/>
</dbReference>
<feature type="compositionally biased region" description="Polar residues" evidence="5">
    <location>
        <begin position="120"/>
        <end position="129"/>
    </location>
</feature>
<dbReference type="PANTHER" id="PTHR20922:SF13">
    <property type="entry name" value="DNL-TYPE ZINC FINGER PROTEIN"/>
    <property type="match status" value="1"/>
</dbReference>
<dbReference type="GO" id="GO:0030150">
    <property type="term" value="P:protein import into mitochondrial matrix"/>
    <property type="evidence" value="ECO:0007669"/>
    <property type="project" value="TreeGrafter"/>
</dbReference>
<dbReference type="EMBL" id="LSYV01000005">
    <property type="protein sequence ID" value="KXZ54758.1"/>
    <property type="molecule type" value="Genomic_DNA"/>
</dbReference>
<protein>
    <recommendedName>
        <fullName evidence="6">DNL-type domain-containing protein</fullName>
    </recommendedName>
</protein>
<feature type="region of interest" description="Disordered" evidence="5">
    <location>
        <begin position="120"/>
        <end position="143"/>
    </location>
</feature>
<dbReference type="InterPro" id="IPR024158">
    <property type="entry name" value="Mt_import_TIM15"/>
</dbReference>
<dbReference type="PANTHER" id="PTHR20922">
    <property type="entry name" value="DNL-TYPE ZINC FINGER PROTEIN"/>
    <property type="match status" value="1"/>
</dbReference>
<evidence type="ECO:0000256" key="3">
    <source>
        <dbReference type="ARBA" id="ARBA00022833"/>
    </source>
</evidence>
<keyword evidence="3" id="KW-0862">Zinc</keyword>
<name>A0A150GYK0_GONPE</name>
<evidence type="ECO:0000256" key="2">
    <source>
        <dbReference type="ARBA" id="ARBA00022771"/>
    </source>
</evidence>
<keyword evidence="2 4" id="KW-0863">Zinc-finger</keyword>
<dbReference type="InterPro" id="IPR007853">
    <property type="entry name" value="Znf_DNL-typ"/>
</dbReference>
<feature type="domain" description="DNL-type" evidence="6">
    <location>
        <begin position="142"/>
        <end position="231"/>
    </location>
</feature>
<dbReference type="GO" id="GO:0050821">
    <property type="term" value="P:protein stabilization"/>
    <property type="evidence" value="ECO:0007669"/>
    <property type="project" value="TreeGrafter"/>
</dbReference>
<dbReference type="PROSITE" id="PS51501">
    <property type="entry name" value="ZF_DNL"/>
    <property type="match status" value="1"/>
</dbReference>
<dbReference type="GO" id="GO:0008270">
    <property type="term" value="F:zinc ion binding"/>
    <property type="evidence" value="ECO:0007669"/>
    <property type="project" value="UniProtKB-KW"/>
</dbReference>
<evidence type="ECO:0000256" key="4">
    <source>
        <dbReference type="PROSITE-ProRule" id="PRU00834"/>
    </source>
</evidence>
<comment type="caution">
    <text evidence="7">The sequence shown here is derived from an EMBL/GenBank/DDBJ whole genome shotgun (WGS) entry which is preliminary data.</text>
</comment>
<gene>
    <name evidence="7" type="ORF">GPECTOR_4g828</name>
</gene>
<organism evidence="7 8">
    <name type="scientific">Gonium pectorale</name>
    <name type="common">Green alga</name>
    <dbReference type="NCBI Taxonomy" id="33097"/>
    <lineage>
        <taxon>Eukaryota</taxon>
        <taxon>Viridiplantae</taxon>
        <taxon>Chlorophyta</taxon>
        <taxon>core chlorophytes</taxon>
        <taxon>Chlorophyceae</taxon>
        <taxon>CS clade</taxon>
        <taxon>Chlamydomonadales</taxon>
        <taxon>Volvocaceae</taxon>
        <taxon>Gonium</taxon>
    </lineage>
</organism>
<reference evidence="8" key="1">
    <citation type="journal article" date="2016" name="Nat. Commun.">
        <title>The Gonium pectorale genome demonstrates co-option of cell cycle regulation during the evolution of multicellularity.</title>
        <authorList>
            <person name="Hanschen E.R."/>
            <person name="Marriage T.N."/>
            <person name="Ferris P.J."/>
            <person name="Hamaji T."/>
            <person name="Toyoda A."/>
            <person name="Fujiyama A."/>
            <person name="Neme R."/>
            <person name="Noguchi H."/>
            <person name="Minakuchi Y."/>
            <person name="Suzuki M."/>
            <person name="Kawai-Toyooka H."/>
            <person name="Smith D.R."/>
            <person name="Sparks H."/>
            <person name="Anderson J."/>
            <person name="Bakaric R."/>
            <person name="Luria V."/>
            <person name="Karger A."/>
            <person name="Kirschner M.W."/>
            <person name="Durand P.M."/>
            <person name="Michod R.E."/>
            <person name="Nozaki H."/>
            <person name="Olson B.J."/>
        </authorList>
    </citation>
    <scope>NUCLEOTIDE SEQUENCE [LARGE SCALE GENOMIC DNA]</scope>
    <source>
        <strain evidence="8">NIES-2863</strain>
    </source>
</reference>
<evidence type="ECO:0000313" key="7">
    <source>
        <dbReference type="EMBL" id="KXZ54758.1"/>
    </source>
</evidence>
<evidence type="ECO:0000256" key="5">
    <source>
        <dbReference type="SAM" id="MobiDB-lite"/>
    </source>
</evidence>
<accession>A0A150GYK0</accession>
<dbReference type="Proteomes" id="UP000075714">
    <property type="component" value="Unassembled WGS sequence"/>
</dbReference>
<evidence type="ECO:0000313" key="8">
    <source>
        <dbReference type="Proteomes" id="UP000075714"/>
    </source>
</evidence>
<sequence length="253" mass="27208">MQDQYYNVRGPAFIIPRVEEREIEQPGAVHRAKFVRNKRLPARQARPAPGPSSLSLIQQAMVQNPAGLMLVSDGPLVDVQVEEGGAAPGTAGADVGSPVTPAVAGADTFQPTTCTGIVRVPSSSDSNTQEADEDTFQTSSTSPRRTKMLRFTCLANGCRAVNVKPISPDSFASGTVFAQCAKCAKWHLIRDHLSLWDQSKRTVYRNGKRVVPVRLEDVPPSLRPLPEDLDFFANGGKVAGWEAAKAEGGEGQL</sequence>
<dbReference type="GO" id="GO:0051087">
    <property type="term" value="F:protein-folding chaperone binding"/>
    <property type="evidence" value="ECO:0007669"/>
    <property type="project" value="TreeGrafter"/>
</dbReference>
<dbReference type="Pfam" id="PF05180">
    <property type="entry name" value="zf-DNL"/>
    <property type="match status" value="1"/>
</dbReference>
<dbReference type="AlphaFoldDB" id="A0A150GYK0"/>